<dbReference type="Proteomes" id="UP000315783">
    <property type="component" value="Unassembled WGS sequence"/>
</dbReference>
<organism evidence="1 2">
    <name type="scientific">Cordyceps javanica</name>
    <dbReference type="NCBI Taxonomy" id="43265"/>
    <lineage>
        <taxon>Eukaryota</taxon>
        <taxon>Fungi</taxon>
        <taxon>Dikarya</taxon>
        <taxon>Ascomycota</taxon>
        <taxon>Pezizomycotina</taxon>
        <taxon>Sordariomycetes</taxon>
        <taxon>Hypocreomycetidae</taxon>
        <taxon>Hypocreales</taxon>
        <taxon>Cordycipitaceae</taxon>
        <taxon>Cordyceps</taxon>
    </lineage>
</organism>
<reference evidence="1 2" key="1">
    <citation type="journal article" date="2019" name="Appl. Microbiol. Biotechnol.">
        <title>Genome sequence of Isaria javanica and comparative genome analysis insights into family S53 peptidase evolution in fungal entomopathogens.</title>
        <authorList>
            <person name="Lin R."/>
            <person name="Zhang X."/>
            <person name="Xin B."/>
            <person name="Zou M."/>
            <person name="Gao Y."/>
            <person name="Qin F."/>
            <person name="Hu Q."/>
            <person name="Xie B."/>
            <person name="Cheng X."/>
        </authorList>
    </citation>
    <scope>NUCLEOTIDE SEQUENCE [LARGE SCALE GENOMIC DNA]</scope>
    <source>
        <strain evidence="1 2">IJ1G</strain>
    </source>
</reference>
<name>A0A545V5L0_9HYPO</name>
<evidence type="ECO:0000313" key="1">
    <source>
        <dbReference type="EMBL" id="TQV97005.1"/>
    </source>
</evidence>
<keyword evidence="2" id="KW-1185">Reference proteome</keyword>
<evidence type="ECO:0000313" key="2">
    <source>
        <dbReference type="Proteomes" id="UP000315783"/>
    </source>
</evidence>
<accession>A0A545V5L0</accession>
<dbReference type="AlphaFoldDB" id="A0A545V5L0"/>
<dbReference type="EMBL" id="SPUK01000005">
    <property type="protein sequence ID" value="TQV97005.1"/>
    <property type="molecule type" value="Genomic_DNA"/>
</dbReference>
<sequence>MPSADAYHVSLQEIEQYLGSTAGATLIGYMLDQVLSAAQQPQETYSIIMATATTLSAATSSTENEPDGHVDYTALTLLTACHLRLSRYSWQWHKARKIVANAVLPAERQHFLLPHLQMGTFAVPQDRMASMVIMMLIDQQQGLVTEVTRLEEDVQQRARDSNDSLKRIFGVQNTVLLERAVVLLDDFKQMGEILARVDLFGSRHRT</sequence>
<comment type="caution">
    <text evidence="1">The sequence shown here is derived from an EMBL/GenBank/DDBJ whole genome shotgun (WGS) entry which is preliminary data.</text>
</comment>
<protein>
    <submittedName>
        <fullName evidence="1">Uncharacterized protein</fullName>
    </submittedName>
</protein>
<dbReference type="OrthoDB" id="2574141at2759"/>
<gene>
    <name evidence="1" type="ORF">IF1G_04245</name>
</gene>
<proteinExistence type="predicted"/>